<dbReference type="EMBL" id="MN032950">
    <property type="protein sequence ID" value="QDH86817.1"/>
    <property type="molecule type" value="Genomic_RNA"/>
</dbReference>
<protein>
    <submittedName>
        <fullName evidence="1">Uncharacterized protein</fullName>
    </submittedName>
</protein>
<gene>
    <name evidence="1" type="ORF">H4Rhizo43493_000003</name>
</gene>
<accession>A0A514CZM7</accession>
<reference evidence="1" key="1">
    <citation type="submission" date="2019-05" db="EMBL/GenBank/DDBJ databases">
        <title>Metatranscriptomic reconstruction reveals RNA viruses with the potential to shape carbon cycling in soil.</title>
        <authorList>
            <person name="Starr E.P."/>
            <person name="Nuccio E."/>
            <person name="Pett-Ridge J."/>
            <person name="Banfield J.F."/>
            <person name="Firestone M.K."/>
        </authorList>
    </citation>
    <scope>NUCLEOTIDE SEQUENCE</scope>
    <source>
        <strain evidence="1">H4_Rhizo_43_scaffold_493</strain>
    </source>
</reference>
<proteinExistence type="predicted"/>
<sequence>MAFSDPQSITISAVTTPLPRVSTGKYEASYSSADGLITLSASHALGRRTRRVLRLDHSKLTADPFIPAQNTKVSMSNYMVFDVPVAGYTNAEALAVYAGFKTAFTATSDALITKLLGGES</sequence>
<organism evidence="1">
    <name type="scientific">Leviviridae sp</name>
    <dbReference type="NCBI Taxonomy" id="2027243"/>
    <lineage>
        <taxon>Viruses</taxon>
        <taxon>Riboviria</taxon>
        <taxon>Orthornavirae</taxon>
        <taxon>Lenarviricota</taxon>
        <taxon>Leviviricetes</taxon>
        <taxon>Norzivirales</taxon>
        <taxon>Fiersviridae</taxon>
    </lineage>
</organism>
<name>A0A514CZM7_9VIRU</name>
<evidence type="ECO:0000313" key="1">
    <source>
        <dbReference type="EMBL" id="QDH86817.1"/>
    </source>
</evidence>